<reference evidence="1 2" key="1">
    <citation type="journal article" date="2024" name="Insects">
        <title>An Improved Chromosome-Level Genome Assembly of the Firefly Pyrocoelia pectoralis.</title>
        <authorList>
            <person name="Fu X."/>
            <person name="Meyer-Rochow V.B."/>
            <person name="Ballantyne L."/>
            <person name="Zhu X."/>
        </authorList>
    </citation>
    <scope>NUCLEOTIDE SEQUENCE [LARGE SCALE GENOMIC DNA]</scope>
    <source>
        <strain evidence="1">XCY_ONT2</strain>
    </source>
</reference>
<evidence type="ECO:0008006" key="3">
    <source>
        <dbReference type="Google" id="ProtNLM"/>
    </source>
</evidence>
<keyword evidence="2" id="KW-1185">Reference proteome</keyword>
<dbReference type="EMBL" id="JAVRBK010000003">
    <property type="protein sequence ID" value="KAK5646361.1"/>
    <property type="molecule type" value="Genomic_DNA"/>
</dbReference>
<evidence type="ECO:0000313" key="2">
    <source>
        <dbReference type="Proteomes" id="UP001329430"/>
    </source>
</evidence>
<dbReference type="AlphaFoldDB" id="A0AAN7VJ06"/>
<gene>
    <name evidence="1" type="ORF">RI129_004825</name>
</gene>
<evidence type="ECO:0000313" key="1">
    <source>
        <dbReference type="EMBL" id="KAK5646361.1"/>
    </source>
</evidence>
<dbReference type="Proteomes" id="UP001329430">
    <property type="component" value="Chromosome 3"/>
</dbReference>
<protein>
    <recommendedName>
        <fullName evidence="3">Harbinger transposase-derived nuclease</fullName>
    </recommendedName>
</protein>
<proteinExistence type="predicted"/>
<name>A0AAN7VJ06_9COLE</name>
<sequence>MYNLTRSIFFFRNRSRQINRYLRDVADPFLFPEESFRKHYRLTREVARNLFLNLLPYINAARRTTKIPAVISSYQKPVGMHQHCSISQAAVSQSLHEIVDIFLVNIADEYIKVKAGFFNKFQFPGIVGCVDGTHIRIYPPAADHDVLPGRVYINRHGSHSINCQIICDSDLKILSINARYIEVIYDYPDDGADVPDNGEEPNLLQQGRLIRHNVIQQNFV</sequence>
<accession>A0AAN7VJ06</accession>
<comment type="caution">
    <text evidence="1">The sequence shown here is derived from an EMBL/GenBank/DDBJ whole genome shotgun (WGS) entry which is preliminary data.</text>
</comment>
<organism evidence="1 2">
    <name type="scientific">Pyrocoelia pectoralis</name>
    <dbReference type="NCBI Taxonomy" id="417401"/>
    <lineage>
        <taxon>Eukaryota</taxon>
        <taxon>Metazoa</taxon>
        <taxon>Ecdysozoa</taxon>
        <taxon>Arthropoda</taxon>
        <taxon>Hexapoda</taxon>
        <taxon>Insecta</taxon>
        <taxon>Pterygota</taxon>
        <taxon>Neoptera</taxon>
        <taxon>Endopterygota</taxon>
        <taxon>Coleoptera</taxon>
        <taxon>Polyphaga</taxon>
        <taxon>Elateriformia</taxon>
        <taxon>Elateroidea</taxon>
        <taxon>Lampyridae</taxon>
        <taxon>Lampyrinae</taxon>
        <taxon>Pyrocoelia</taxon>
    </lineage>
</organism>